<proteinExistence type="predicted"/>
<evidence type="ECO:0000313" key="2">
    <source>
        <dbReference type="EMBL" id="CAA9396800.1"/>
    </source>
</evidence>
<feature type="region of interest" description="Disordered" evidence="1">
    <location>
        <begin position="21"/>
        <end position="40"/>
    </location>
</feature>
<gene>
    <name evidence="2" type="ORF">AVDCRST_MAG06-1944</name>
</gene>
<dbReference type="AlphaFoldDB" id="A0A6J4NT56"/>
<name>A0A6J4NT56_9ACTN</name>
<organism evidence="2">
    <name type="scientific">uncultured Nocardioides sp</name>
    <dbReference type="NCBI Taxonomy" id="198441"/>
    <lineage>
        <taxon>Bacteria</taxon>
        <taxon>Bacillati</taxon>
        <taxon>Actinomycetota</taxon>
        <taxon>Actinomycetes</taxon>
        <taxon>Propionibacteriales</taxon>
        <taxon>Nocardioidaceae</taxon>
        <taxon>Nocardioides</taxon>
        <taxon>environmental samples</taxon>
    </lineage>
</organism>
<feature type="non-terminal residue" evidence="2">
    <location>
        <position position="63"/>
    </location>
</feature>
<evidence type="ECO:0000256" key="1">
    <source>
        <dbReference type="SAM" id="MobiDB-lite"/>
    </source>
</evidence>
<protein>
    <submittedName>
        <fullName evidence="2">Uncharacterized protein</fullName>
    </submittedName>
</protein>
<feature type="non-terminal residue" evidence="2">
    <location>
        <position position="1"/>
    </location>
</feature>
<accession>A0A6J4NT56</accession>
<reference evidence="2" key="1">
    <citation type="submission" date="2020-02" db="EMBL/GenBank/DDBJ databases">
        <authorList>
            <person name="Meier V. D."/>
        </authorList>
    </citation>
    <scope>NUCLEOTIDE SEQUENCE</scope>
    <source>
        <strain evidence="2">AVDCRST_MAG06</strain>
    </source>
</reference>
<sequence length="63" mass="6672">STRRSWPTARWSASWWATCSASSRPTTAPSGCSRRGTTSRASCRCCSRWSASPSAGSTCSSPP</sequence>
<dbReference type="EMBL" id="CADCUP010000131">
    <property type="protein sequence ID" value="CAA9396800.1"/>
    <property type="molecule type" value="Genomic_DNA"/>
</dbReference>